<keyword evidence="1" id="KW-0862">Zinc</keyword>
<dbReference type="GO" id="GO:0006310">
    <property type="term" value="P:DNA recombination"/>
    <property type="evidence" value="ECO:0007669"/>
    <property type="project" value="UniProtKB-UniRule"/>
</dbReference>
<keyword evidence="1" id="KW-0863">Zinc-finger</keyword>
<dbReference type="InterPro" id="IPR023627">
    <property type="entry name" value="Rcmb_RecR"/>
</dbReference>
<comment type="similarity">
    <text evidence="1">Belongs to the RecR family.</text>
</comment>
<dbReference type="Gene3D" id="1.10.8.420">
    <property type="entry name" value="RecR Domain 1"/>
    <property type="match status" value="1"/>
</dbReference>
<proteinExistence type="inferred from homology"/>
<dbReference type="AlphaFoldDB" id="A0A1G2P942"/>
<keyword evidence="1" id="KW-0233">DNA recombination</keyword>
<comment type="caution">
    <text evidence="2">The sequence shown here is derived from an EMBL/GenBank/DDBJ whole genome shotgun (WGS) entry which is preliminary data.</text>
</comment>
<dbReference type="GO" id="GO:0006281">
    <property type="term" value="P:DNA repair"/>
    <property type="evidence" value="ECO:0007669"/>
    <property type="project" value="UniProtKB-UniRule"/>
</dbReference>
<evidence type="ECO:0000313" key="2">
    <source>
        <dbReference type="EMBL" id="OHA44122.1"/>
    </source>
</evidence>
<dbReference type="PANTHER" id="PTHR30446:SF0">
    <property type="entry name" value="RECOMBINATION PROTEIN RECR"/>
    <property type="match status" value="1"/>
</dbReference>
<protein>
    <recommendedName>
        <fullName evidence="1">Recombination protein RecR</fullName>
    </recommendedName>
</protein>
<sequence length="194" mass="21674">MFQMLPNIGPRQARRFVNYILSKNNGYGSELARLIKEIKSHYAVCSLCGKYFEKTGTRDVCKICADRSRDRSLLMTVANGADLDQIERSGAWPGLYFIIGGPVPILSNNIDSLLNIQSLCGRIEREAASLKEIVIGMDITSEGEYTEKIIADRIKPICEKHGIKLSTLGRGLSTGTEIEYADSETFKQALRHRE</sequence>
<keyword evidence="1" id="KW-0234">DNA repair</keyword>
<evidence type="ECO:0000256" key="1">
    <source>
        <dbReference type="HAMAP-Rule" id="MF_00017"/>
    </source>
</evidence>
<dbReference type="SUPFAM" id="SSF111304">
    <property type="entry name" value="Recombination protein RecR"/>
    <property type="match status" value="1"/>
</dbReference>
<evidence type="ECO:0000313" key="3">
    <source>
        <dbReference type="Proteomes" id="UP000176881"/>
    </source>
</evidence>
<accession>A0A1G2P942</accession>
<dbReference type="Gene3D" id="3.40.1360.10">
    <property type="match status" value="1"/>
</dbReference>
<reference evidence="2 3" key="1">
    <citation type="journal article" date="2016" name="Nat. Commun.">
        <title>Thousands of microbial genomes shed light on interconnected biogeochemical processes in an aquifer system.</title>
        <authorList>
            <person name="Anantharaman K."/>
            <person name="Brown C.T."/>
            <person name="Hug L.A."/>
            <person name="Sharon I."/>
            <person name="Castelle C.J."/>
            <person name="Probst A.J."/>
            <person name="Thomas B.C."/>
            <person name="Singh A."/>
            <person name="Wilkins M.J."/>
            <person name="Karaoz U."/>
            <person name="Brodie E.L."/>
            <person name="Williams K.H."/>
            <person name="Hubbard S.S."/>
            <person name="Banfield J.F."/>
        </authorList>
    </citation>
    <scope>NUCLEOTIDE SEQUENCE [LARGE SCALE GENOMIC DNA]</scope>
</reference>
<comment type="caution">
    <text evidence="1">Lacks conserved residue(s) required for the propagation of feature annotation.</text>
</comment>
<keyword evidence="1" id="KW-0227">DNA damage</keyword>
<dbReference type="EMBL" id="MHSN01000034">
    <property type="protein sequence ID" value="OHA44122.1"/>
    <property type="molecule type" value="Genomic_DNA"/>
</dbReference>
<dbReference type="PANTHER" id="PTHR30446">
    <property type="entry name" value="RECOMBINATION PROTEIN RECR"/>
    <property type="match status" value="1"/>
</dbReference>
<name>A0A1G2P942_9BACT</name>
<dbReference type="InterPro" id="IPR000093">
    <property type="entry name" value="DNA_Rcmb_RecR"/>
</dbReference>
<dbReference type="GO" id="GO:0008270">
    <property type="term" value="F:zinc ion binding"/>
    <property type="evidence" value="ECO:0007669"/>
    <property type="project" value="UniProtKB-KW"/>
</dbReference>
<dbReference type="STRING" id="1802335.A3G59_02045"/>
<dbReference type="Proteomes" id="UP000176881">
    <property type="component" value="Unassembled WGS sequence"/>
</dbReference>
<dbReference type="GO" id="GO:0003677">
    <property type="term" value="F:DNA binding"/>
    <property type="evidence" value="ECO:0007669"/>
    <property type="project" value="UniProtKB-UniRule"/>
</dbReference>
<gene>
    <name evidence="1" type="primary">recR</name>
    <name evidence="2" type="ORF">A3G59_02045</name>
</gene>
<organism evidence="2 3">
    <name type="scientific">Candidatus Taylorbacteria bacterium RIFCSPLOWO2_12_FULL_47_20</name>
    <dbReference type="NCBI Taxonomy" id="1802335"/>
    <lineage>
        <taxon>Bacteria</taxon>
        <taxon>Candidatus Tayloriibacteriota</taxon>
    </lineage>
</organism>
<dbReference type="HAMAP" id="MF_00017">
    <property type="entry name" value="RecR"/>
    <property type="match status" value="1"/>
</dbReference>
<comment type="function">
    <text evidence="1">May play a role in DNA repair. It seems to be involved in an RecBC-independent recombinational process of DNA repair. It may act with RecF and RecO.</text>
</comment>
<keyword evidence="1" id="KW-0479">Metal-binding</keyword>